<feature type="compositionally biased region" description="Low complexity" evidence="10">
    <location>
        <begin position="21"/>
        <end position="62"/>
    </location>
</feature>
<comment type="caution">
    <text evidence="9">Lacks conserved residue(s) required for the propagation of feature annotation.</text>
</comment>
<feature type="domain" description="EGF-like" evidence="12">
    <location>
        <begin position="140"/>
        <end position="177"/>
    </location>
</feature>
<keyword evidence="3 9" id="KW-0245">EGF-like domain</keyword>
<name>A0A8C4YT85_GADMO</name>
<evidence type="ECO:0000256" key="2">
    <source>
        <dbReference type="ARBA" id="ARBA00022475"/>
    </source>
</evidence>
<proteinExistence type="predicted"/>
<dbReference type="Ensembl" id="ENSGMOT00000000297.2">
    <property type="protein sequence ID" value="ENSGMOP00000000286.2"/>
    <property type="gene ID" value="ENSGMOG00000000286.2"/>
</dbReference>
<keyword evidence="7 9" id="KW-1015">Disulfide bond</keyword>
<dbReference type="InterPro" id="IPR049883">
    <property type="entry name" value="NOTCH1_EGF-like"/>
</dbReference>
<feature type="region of interest" description="Disordered" evidence="10">
    <location>
        <begin position="1"/>
        <end position="122"/>
    </location>
</feature>
<dbReference type="Proteomes" id="UP000694546">
    <property type="component" value="Chromosome 20"/>
</dbReference>
<dbReference type="InterPro" id="IPR001881">
    <property type="entry name" value="EGF-like_Ca-bd_dom"/>
</dbReference>
<feature type="compositionally biased region" description="Low complexity" evidence="10">
    <location>
        <begin position="96"/>
        <end position="117"/>
    </location>
</feature>
<dbReference type="InterPro" id="IPR018097">
    <property type="entry name" value="EGF_Ca-bd_CS"/>
</dbReference>
<dbReference type="InterPro" id="IPR000742">
    <property type="entry name" value="EGF"/>
</dbReference>
<dbReference type="PROSITE" id="PS01186">
    <property type="entry name" value="EGF_2"/>
    <property type="match status" value="1"/>
</dbReference>
<evidence type="ECO:0000256" key="10">
    <source>
        <dbReference type="SAM" id="MobiDB-lite"/>
    </source>
</evidence>
<evidence type="ECO:0000256" key="4">
    <source>
        <dbReference type="ARBA" id="ARBA00022729"/>
    </source>
</evidence>
<evidence type="ECO:0000259" key="12">
    <source>
        <dbReference type="PROSITE" id="PS50026"/>
    </source>
</evidence>
<keyword evidence="8" id="KW-0325">Glycoprotein</keyword>
<dbReference type="AlphaFoldDB" id="A0A8C4YT85"/>
<feature type="domain" description="EGF-like" evidence="12">
    <location>
        <begin position="179"/>
        <end position="218"/>
    </location>
</feature>
<dbReference type="InterPro" id="IPR000152">
    <property type="entry name" value="EGF-type_Asp/Asn_hydroxyl_site"/>
</dbReference>
<organism evidence="13 14">
    <name type="scientific">Gadus morhua</name>
    <name type="common">Atlantic cod</name>
    <dbReference type="NCBI Taxonomy" id="8049"/>
    <lineage>
        <taxon>Eukaryota</taxon>
        <taxon>Metazoa</taxon>
        <taxon>Chordata</taxon>
        <taxon>Craniata</taxon>
        <taxon>Vertebrata</taxon>
        <taxon>Euteleostomi</taxon>
        <taxon>Actinopterygii</taxon>
        <taxon>Neopterygii</taxon>
        <taxon>Teleostei</taxon>
        <taxon>Neoteleostei</taxon>
        <taxon>Acanthomorphata</taxon>
        <taxon>Zeiogadaria</taxon>
        <taxon>Gadariae</taxon>
        <taxon>Gadiformes</taxon>
        <taxon>Gadoidei</taxon>
        <taxon>Gadidae</taxon>
        <taxon>Gadus</taxon>
    </lineage>
</organism>
<dbReference type="GeneTree" id="ENSGT00710000106813"/>
<evidence type="ECO:0000256" key="11">
    <source>
        <dbReference type="SAM" id="Phobius"/>
    </source>
</evidence>
<evidence type="ECO:0000256" key="5">
    <source>
        <dbReference type="ARBA" id="ARBA00022737"/>
    </source>
</evidence>
<dbReference type="PANTHER" id="PTHR24037:SF3">
    <property type="entry name" value="PROTEIN HEG HOMOLOG 1"/>
    <property type="match status" value="1"/>
</dbReference>
<dbReference type="OMA" id="RYSCIYT"/>
<comment type="subcellular location">
    <subcellularLocation>
        <location evidence="1">Cell membrane</location>
    </subcellularLocation>
</comment>
<dbReference type="Gene3D" id="2.10.25.10">
    <property type="entry name" value="Laminin"/>
    <property type="match status" value="2"/>
</dbReference>
<dbReference type="Pfam" id="PF07645">
    <property type="entry name" value="EGF_CA"/>
    <property type="match status" value="1"/>
</dbReference>
<feature type="transmembrane region" description="Helical" evidence="11">
    <location>
        <begin position="398"/>
        <end position="423"/>
    </location>
</feature>
<dbReference type="PANTHER" id="PTHR24037">
    <property type="entry name" value="HEART DEVELOPMENT PROTEIN WITH EGF-LIKE DOMAINS 1"/>
    <property type="match status" value="1"/>
</dbReference>
<dbReference type="GO" id="GO:0007507">
    <property type="term" value="P:heart development"/>
    <property type="evidence" value="ECO:0007669"/>
    <property type="project" value="Ensembl"/>
</dbReference>
<sequence length="528" mass="57267">QSSPTVETTHNPTVVTPPSVLLTPATTPARLGTTTTAPTTTTTTSSTTTTTTSTVQSSSRTTAPQARSPTPPLAGSTPPPAPPAPPQTTALWKPGTSKATTAEVTSTVTTVTTEMASPPKRLPGEWRTQLCLLSRQRQASGNPCAPNPCRNGGMCESYGRQEFTCRCLEAWTGPNCTQDVDECKRSSCPAGSLCVNTRGSFSCECPLGFDLEDGRACTRAKTFLGTFSITRLSPDPVLSRSALAYETHRDIVQLLNVSLSLLRGYSRSTKEDGLHILAVHMFSLSANVTSDEVYNSVQTSLTNCSSTSAHCRVLLHHQLTYHVESLCLAQNIQCDTERSSCMDGSGTALCQCVPGYYKHNPDDLSCIECGDGYKLENGTCVQCMFGFGGFNCSNFYKLIAIVVSPAGGALLLILIIALIFTCCKKDKNDINKIIFKSGDLSPFTDFPKGNRVSMEWGRETIEMQENGSTKNLLQMTDIYYSPALRNADLERNGLYPFTGLPGSRHSCIYPSQWNPSFISDDSRRRDYF</sequence>
<dbReference type="GO" id="GO:0005886">
    <property type="term" value="C:plasma membrane"/>
    <property type="evidence" value="ECO:0007669"/>
    <property type="project" value="UniProtKB-SubCell"/>
</dbReference>
<evidence type="ECO:0000256" key="6">
    <source>
        <dbReference type="ARBA" id="ARBA00023136"/>
    </source>
</evidence>
<dbReference type="SMART" id="SM00179">
    <property type="entry name" value="EGF_CA"/>
    <property type="match status" value="2"/>
</dbReference>
<protein>
    <submittedName>
        <fullName evidence="13">Heart development protein with EGF-like domains 1</fullName>
    </submittedName>
</protein>
<evidence type="ECO:0000313" key="13">
    <source>
        <dbReference type="Ensembl" id="ENSGMOP00000000286.2"/>
    </source>
</evidence>
<evidence type="ECO:0000256" key="1">
    <source>
        <dbReference type="ARBA" id="ARBA00004236"/>
    </source>
</evidence>
<dbReference type="InterPro" id="IPR009030">
    <property type="entry name" value="Growth_fac_rcpt_cys_sf"/>
</dbReference>
<dbReference type="PROSITE" id="PS00022">
    <property type="entry name" value="EGF_1"/>
    <property type="match status" value="1"/>
</dbReference>
<evidence type="ECO:0000256" key="7">
    <source>
        <dbReference type="ARBA" id="ARBA00023157"/>
    </source>
</evidence>
<keyword evidence="11" id="KW-1133">Transmembrane helix</keyword>
<dbReference type="PROSITE" id="PS50026">
    <property type="entry name" value="EGF_3"/>
    <property type="match status" value="2"/>
</dbReference>
<reference evidence="13" key="2">
    <citation type="submission" date="2025-09" db="UniProtKB">
        <authorList>
            <consortium name="Ensembl"/>
        </authorList>
    </citation>
    <scope>IDENTIFICATION</scope>
</reference>
<evidence type="ECO:0000256" key="8">
    <source>
        <dbReference type="ARBA" id="ARBA00023180"/>
    </source>
</evidence>
<keyword evidence="2" id="KW-1003">Cell membrane</keyword>
<evidence type="ECO:0000256" key="9">
    <source>
        <dbReference type="PROSITE-ProRule" id="PRU00076"/>
    </source>
</evidence>
<dbReference type="GO" id="GO:0030855">
    <property type="term" value="P:epithelial cell differentiation"/>
    <property type="evidence" value="ECO:0007669"/>
    <property type="project" value="UniProtKB-ARBA"/>
</dbReference>
<dbReference type="PROSITE" id="PS01187">
    <property type="entry name" value="EGF_CA"/>
    <property type="match status" value="1"/>
</dbReference>
<dbReference type="PROSITE" id="PS00010">
    <property type="entry name" value="ASX_HYDROXYL"/>
    <property type="match status" value="1"/>
</dbReference>
<evidence type="ECO:0000313" key="14">
    <source>
        <dbReference type="Proteomes" id="UP000694546"/>
    </source>
</evidence>
<dbReference type="CDD" id="cd00054">
    <property type="entry name" value="EGF_CA"/>
    <property type="match status" value="1"/>
</dbReference>
<evidence type="ECO:0000256" key="3">
    <source>
        <dbReference type="ARBA" id="ARBA00022536"/>
    </source>
</evidence>
<feature type="compositionally biased region" description="Polar residues" evidence="10">
    <location>
        <begin position="1"/>
        <end position="16"/>
    </location>
</feature>
<keyword evidence="14" id="KW-1185">Reference proteome</keyword>
<keyword evidence="11" id="KW-0812">Transmembrane</keyword>
<keyword evidence="4" id="KW-0732">Signal</keyword>
<dbReference type="SMART" id="SM00181">
    <property type="entry name" value="EGF"/>
    <property type="match status" value="3"/>
</dbReference>
<dbReference type="Pfam" id="PF00008">
    <property type="entry name" value="EGF"/>
    <property type="match status" value="1"/>
</dbReference>
<keyword evidence="5" id="KW-0677">Repeat</keyword>
<dbReference type="GO" id="GO:0005509">
    <property type="term" value="F:calcium ion binding"/>
    <property type="evidence" value="ECO:0007669"/>
    <property type="project" value="InterPro"/>
</dbReference>
<feature type="disulfide bond" evidence="9">
    <location>
        <begin position="167"/>
        <end position="176"/>
    </location>
</feature>
<dbReference type="GO" id="GO:0007043">
    <property type="term" value="P:cell-cell junction assembly"/>
    <property type="evidence" value="ECO:0007669"/>
    <property type="project" value="Ensembl"/>
</dbReference>
<dbReference type="SUPFAM" id="SSF57184">
    <property type="entry name" value="Growth factor receptor domain"/>
    <property type="match status" value="1"/>
</dbReference>
<accession>A0A8C4YT85</accession>
<feature type="compositionally biased region" description="Pro residues" evidence="10">
    <location>
        <begin position="69"/>
        <end position="86"/>
    </location>
</feature>
<keyword evidence="6 11" id="KW-0472">Membrane</keyword>
<reference evidence="13" key="1">
    <citation type="submission" date="2025-08" db="UniProtKB">
        <authorList>
            <consortium name="Ensembl"/>
        </authorList>
    </citation>
    <scope>IDENTIFICATION</scope>
</reference>